<dbReference type="Proteomes" id="UP000199165">
    <property type="component" value="Unassembled WGS sequence"/>
</dbReference>
<protein>
    <recommendedName>
        <fullName evidence="3">Ribbon-helix-helix protein, copG family</fullName>
    </recommendedName>
</protein>
<proteinExistence type="predicted"/>
<sequence>MSTTRTTITIDEQLLGELKSRALEQQTTVSALIEQDLRFAELQYARMSSDTGSEFTLPTYDLGGVRPGVDLNDNAALLEMMENQD</sequence>
<evidence type="ECO:0000313" key="2">
    <source>
        <dbReference type="Proteomes" id="UP000199165"/>
    </source>
</evidence>
<dbReference type="GO" id="GO:0006355">
    <property type="term" value="P:regulation of DNA-templated transcription"/>
    <property type="evidence" value="ECO:0007669"/>
    <property type="project" value="InterPro"/>
</dbReference>
<dbReference type="STRING" id="995060.SAMN04487904_103176"/>
<gene>
    <name evidence="1" type="ORF">SAMN04487904_103176</name>
</gene>
<accession>A0A1I6YSX0</accession>
<dbReference type="EMBL" id="FPAT01000003">
    <property type="protein sequence ID" value="SFT53546.1"/>
    <property type="molecule type" value="Genomic_DNA"/>
</dbReference>
<keyword evidence="2" id="KW-1185">Reference proteome</keyword>
<organism evidence="1 2">
    <name type="scientific">Actinopolyspora righensis</name>
    <dbReference type="NCBI Taxonomy" id="995060"/>
    <lineage>
        <taxon>Bacteria</taxon>
        <taxon>Bacillati</taxon>
        <taxon>Actinomycetota</taxon>
        <taxon>Actinomycetes</taxon>
        <taxon>Actinopolysporales</taxon>
        <taxon>Actinopolysporaceae</taxon>
        <taxon>Actinopolyspora</taxon>
        <taxon>Actinopolyspora alba group</taxon>
    </lineage>
</organism>
<reference evidence="2" key="1">
    <citation type="submission" date="2016-10" db="EMBL/GenBank/DDBJ databases">
        <authorList>
            <person name="Varghese N."/>
            <person name="Submissions S."/>
        </authorList>
    </citation>
    <scope>NUCLEOTIDE SEQUENCE [LARGE SCALE GENOMIC DNA]</scope>
    <source>
        <strain evidence="2">DSM 45501</strain>
    </source>
</reference>
<dbReference type="RefSeq" id="WP_092975584.1">
    <property type="nucleotide sequence ID" value="NZ_FPAT01000003.1"/>
</dbReference>
<evidence type="ECO:0008006" key="3">
    <source>
        <dbReference type="Google" id="ProtNLM"/>
    </source>
</evidence>
<evidence type="ECO:0000313" key="1">
    <source>
        <dbReference type="EMBL" id="SFT53546.1"/>
    </source>
</evidence>
<name>A0A1I6YSX0_9ACTN</name>
<dbReference type="AlphaFoldDB" id="A0A1I6YSX0"/>